<organism evidence="1 2">
    <name type="scientific">Forsythia ovata</name>
    <dbReference type="NCBI Taxonomy" id="205694"/>
    <lineage>
        <taxon>Eukaryota</taxon>
        <taxon>Viridiplantae</taxon>
        <taxon>Streptophyta</taxon>
        <taxon>Embryophyta</taxon>
        <taxon>Tracheophyta</taxon>
        <taxon>Spermatophyta</taxon>
        <taxon>Magnoliopsida</taxon>
        <taxon>eudicotyledons</taxon>
        <taxon>Gunneridae</taxon>
        <taxon>Pentapetalae</taxon>
        <taxon>asterids</taxon>
        <taxon>lamiids</taxon>
        <taxon>Lamiales</taxon>
        <taxon>Oleaceae</taxon>
        <taxon>Forsythieae</taxon>
        <taxon>Forsythia</taxon>
    </lineage>
</organism>
<sequence>MLEDRLNLLALGEKEDFTGYGGNGGYVGGVFNVSLDVALGENHSENAPQGSFLDENSVAGDLSWNSLNRVEQQLDGVTAAILRAPKAAHHHFDIFFSVGEMQIGSLVNGVEKDGKRVYGGVLSFFFFLLDRVIFVKWL</sequence>
<protein>
    <submittedName>
        <fullName evidence="1">Uncharacterized protein</fullName>
    </submittedName>
</protein>
<evidence type="ECO:0000313" key="2">
    <source>
        <dbReference type="Proteomes" id="UP001604277"/>
    </source>
</evidence>
<name>A0ABD1VFY8_9LAMI</name>
<evidence type="ECO:0000313" key="1">
    <source>
        <dbReference type="EMBL" id="KAL2536262.1"/>
    </source>
</evidence>
<proteinExistence type="predicted"/>
<dbReference type="Proteomes" id="UP001604277">
    <property type="component" value="Unassembled WGS sequence"/>
</dbReference>
<keyword evidence="2" id="KW-1185">Reference proteome</keyword>
<gene>
    <name evidence="1" type="ORF">Fot_17653</name>
</gene>
<dbReference type="EMBL" id="JBFOLJ010000005">
    <property type="protein sequence ID" value="KAL2536262.1"/>
    <property type="molecule type" value="Genomic_DNA"/>
</dbReference>
<dbReference type="AlphaFoldDB" id="A0ABD1VFY8"/>
<reference evidence="2" key="1">
    <citation type="submission" date="2024-07" db="EMBL/GenBank/DDBJ databases">
        <title>Two chromosome-level genome assemblies of Korean endemic species Abeliophyllum distichum and Forsythia ovata (Oleaceae).</title>
        <authorList>
            <person name="Jang H."/>
        </authorList>
    </citation>
    <scope>NUCLEOTIDE SEQUENCE [LARGE SCALE GENOMIC DNA]</scope>
</reference>
<accession>A0ABD1VFY8</accession>
<comment type="caution">
    <text evidence="1">The sequence shown here is derived from an EMBL/GenBank/DDBJ whole genome shotgun (WGS) entry which is preliminary data.</text>
</comment>